<keyword evidence="2" id="KW-0813">Transport</keyword>
<organism evidence="7 8">
    <name type="scientific">Herbaspirillum frisingense GSF30</name>
    <dbReference type="NCBI Taxonomy" id="864073"/>
    <lineage>
        <taxon>Bacteria</taxon>
        <taxon>Pseudomonadati</taxon>
        <taxon>Pseudomonadota</taxon>
        <taxon>Betaproteobacteria</taxon>
        <taxon>Burkholderiales</taxon>
        <taxon>Oxalobacteraceae</taxon>
        <taxon>Herbaspirillum</taxon>
    </lineage>
</organism>
<keyword evidence="5" id="KW-0067">ATP-binding</keyword>
<evidence type="ECO:0000259" key="6">
    <source>
        <dbReference type="PROSITE" id="PS50893"/>
    </source>
</evidence>
<keyword evidence="3" id="KW-0472">Membrane</keyword>
<dbReference type="InterPro" id="IPR017871">
    <property type="entry name" value="ABC_transporter-like_CS"/>
</dbReference>
<evidence type="ECO:0000256" key="5">
    <source>
        <dbReference type="ARBA" id="ARBA00022840"/>
    </source>
</evidence>
<evidence type="ECO:0000313" key="8">
    <source>
        <dbReference type="Proteomes" id="UP000006772"/>
    </source>
</evidence>
<feature type="domain" description="ABC transporter" evidence="6">
    <location>
        <begin position="6"/>
        <end position="237"/>
    </location>
</feature>
<keyword evidence="4" id="KW-0547">Nucleotide-binding</keyword>
<name>A0AAI9N459_9BURK</name>
<sequence>MSDHRLEVDNLSHAFIKANGEEIRIFQNLHFNVGKGEIVAIVGRSGAGKSTLFNLISGLLKPTAGRIVLQPREDGRAGSIAYMLQKDLLLPWRTILDNAVLGIELQRDVTEADRERARAMLKRYGLDTVAQSYPHALSGGMKQRVALCRTLLADPTVVLLDEPFSALDYETRLMLENDVISLTRSEGTSVILVTHDIDEAIAMSQRVVVLGGRPAQIMREQHIVLTVEGSDGLRDAVSARGAPEFPHYHKEIWNALRASDVAHAST</sequence>
<dbReference type="RefSeq" id="WP_006463162.1">
    <property type="nucleotide sequence ID" value="NZ_AEEC02000011.1"/>
</dbReference>
<comment type="caution">
    <text evidence="7">The sequence shown here is derived from an EMBL/GenBank/DDBJ whole genome shotgun (WGS) entry which is preliminary data.</text>
</comment>
<evidence type="ECO:0000256" key="1">
    <source>
        <dbReference type="ARBA" id="ARBA00005417"/>
    </source>
</evidence>
<evidence type="ECO:0000256" key="4">
    <source>
        <dbReference type="ARBA" id="ARBA00022741"/>
    </source>
</evidence>
<keyword evidence="3" id="KW-1003">Cell membrane</keyword>
<dbReference type="InterPro" id="IPR003439">
    <property type="entry name" value="ABC_transporter-like_ATP-bd"/>
</dbReference>
<dbReference type="PANTHER" id="PTHR42788">
    <property type="entry name" value="TAURINE IMPORT ATP-BINDING PROTEIN-RELATED"/>
    <property type="match status" value="1"/>
</dbReference>
<dbReference type="GO" id="GO:0005524">
    <property type="term" value="F:ATP binding"/>
    <property type="evidence" value="ECO:0007669"/>
    <property type="project" value="UniProtKB-KW"/>
</dbReference>
<dbReference type="AlphaFoldDB" id="A0AAI9N459"/>
<evidence type="ECO:0000313" key="7">
    <source>
        <dbReference type="EMBL" id="EOA04912.1"/>
    </source>
</evidence>
<protein>
    <submittedName>
        <fullName evidence="7">ABC transporter</fullName>
    </submittedName>
</protein>
<proteinExistence type="inferred from homology"/>
<dbReference type="PROSITE" id="PS00211">
    <property type="entry name" value="ABC_TRANSPORTER_1"/>
    <property type="match status" value="1"/>
</dbReference>
<gene>
    <name evidence="7" type="ORF">HFRIS_009879</name>
</gene>
<dbReference type="InterPro" id="IPR003593">
    <property type="entry name" value="AAA+_ATPase"/>
</dbReference>
<evidence type="ECO:0000256" key="2">
    <source>
        <dbReference type="ARBA" id="ARBA00022448"/>
    </source>
</evidence>
<dbReference type="PANTHER" id="PTHR42788:SF2">
    <property type="entry name" value="ABC TRANSPORTER ATP-BINDING PROTEIN"/>
    <property type="match status" value="1"/>
</dbReference>
<evidence type="ECO:0000256" key="3">
    <source>
        <dbReference type="ARBA" id="ARBA00022475"/>
    </source>
</evidence>
<dbReference type="Pfam" id="PF00005">
    <property type="entry name" value="ABC_tran"/>
    <property type="match status" value="1"/>
</dbReference>
<dbReference type="InterPro" id="IPR050166">
    <property type="entry name" value="ABC_transporter_ATP-bind"/>
</dbReference>
<accession>A0AAI9N459</accession>
<dbReference type="CDD" id="cd03293">
    <property type="entry name" value="ABC_NrtD_SsuB_transporters"/>
    <property type="match status" value="1"/>
</dbReference>
<dbReference type="Proteomes" id="UP000006772">
    <property type="component" value="Unassembled WGS sequence"/>
</dbReference>
<reference evidence="7 8" key="1">
    <citation type="journal article" date="2013" name="Front. Microbiol.">
        <title>The genome of the endophytic bacterium H. frisingense GSF30(T) identifies diverse strategies in the Herbaspirillum genus to interact with plants.</title>
        <authorList>
            <person name="Straub D."/>
            <person name="Rothballer M."/>
            <person name="Hartmann A."/>
            <person name="Ludewig U."/>
        </authorList>
    </citation>
    <scope>NUCLEOTIDE SEQUENCE [LARGE SCALE GENOMIC DNA]</scope>
    <source>
        <strain evidence="7 8">GSF30</strain>
    </source>
</reference>
<dbReference type="PROSITE" id="PS50893">
    <property type="entry name" value="ABC_TRANSPORTER_2"/>
    <property type="match status" value="1"/>
</dbReference>
<dbReference type="GO" id="GO:0016887">
    <property type="term" value="F:ATP hydrolysis activity"/>
    <property type="evidence" value="ECO:0007669"/>
    <property type="project" value="InterPro"/>
</dbReference>
<dbReference type="Gene3D" id="3.40.50.300">
    <property type="entry name" value="P-loop containing nucleotide triphosphate hydrolases"/>
    <property type="match status" value="1"/>
</dbReference>
<comment type="similarity">
    <text evidence="1">Belongs to the ABC transporter superfamily.</text>
</comment>
<dbReference type="EMBL" id="AEEC02000011">
    <property type="protein sequence ID" value="EOA04912.1"/>
    <property type="molecule type" value="Genomic_DNA"/>
</dbReference>
<dbReference type="SMART" id="SM00382">
    <property type="entry name" value="AAA"/>
    <property type="match status" value="1"/>
</dbReference>
<dbReference type="SUPFAM" id="SSF52540">
    <property type="entry name" value="P-loop containing nucleoside triphosphate hydrolases"/>
    <property type="match status" value="1"/>
</dbReference>
<dbReference type="InterPro" id="IPR027417">
    <property type="entry name" value="P-loop_NTPase"/>
</dbReference>